<dbReference type="InterPro" id="IPR001763">
    <property type="entry name" value="Rhodanese-like_dom"/>
</dbReference>
<keyword evidence="3" id="KW-1185">Reference proteome</keyword>
<dbReference type="InterPro" id="IPR036873">
    <property type="entry name" value="Rhodanese-like_dom_sf"/>
</dbReference>
<dbReference type="PROSITE" id="PS50206">
    <property type="entry name" value="RHODANESE_3"/>
    <property type="match status" value="1"/>
</dbReference>
<dbReference type="Pfam" id="PF00581">
    <property type="entry name" value="Rhodanese"/>
    <property type="match status" value="1"/>
</dbReference>
<dbReference type="SMART" id="SM00450">
    <property type="entry name" value="RHOD"/>
    <property type="match status" value="1"/>
</dbReference>
<feature type="domain" description="Rhodanese" evidence="1">
    <location>
        <begin position="23"/>
        <end position="121"/>
    </location>
</feature>
<evidence type="ECO:0000313" key="2">
    <source>
        <dbReference type="EMBL" id="GAA2728719.1"/>
    </source>
</evidence>
<comment type="caution">
    <text evidence="2">The sequence shown here is derived from an EMBL/GenBank/DDBJ whole genome shotgun (WGS) entry which is preliminary data.</text>
</comment>
<dbReference type="Gene3D" id="3.40.250.10">
    <property type="entry name" value="Rhodanese-like domain"/>
    <property type="match status" value="1"/>
</dbReference>
<proteinExistence type="predicted"/>
<dbReference type="Proteomes" id="UP001501842">
    <property type="component" value="Unassembled WGS sequence"/>
</dbReference>
<name>A0ABP6GTY0_9ACTN</name>
<dbReference type="SUPFAM" id="SSF52821">
    <property type="entry name" value="Rhodanese/Cell cycle control phosphatase"/>
    <property type="match status" value="1"/>
</dbReference>
<evidence type="ECO:0000259" key="1">
    <source>
        <dbReference type="PROSITE" id="PS50206"/>
    </source>
</evidence>
<accession>A0ABP6GTY0</accession>
<protein>
    <recommendedName>
        <fullName evidence="1">Rhodanese domain-containing protein</fullName>
    </recommendedName>
</protein>
<reference evidence="3" key="1">
    <citation type="journal article" date="2019" name="Int. J. Syst. Evol. Microbiol.">
        <title>The Global Catalogue of Microorganisms (GCM) 10K type strain sequencing project: providing services to taxonomists for standard genome sequencing and annotation.</title>
        <authorList>
            <consortium name="The Broad Institute Genomics Platform"/>
            <consortium name="The Broad Institute Genome Sequencing Center for Infectious Disease"/>
            <person name="Wu L."/>
            <person name="Ma J."/>
        </authorList>
    </citation>
    <scope>NUCLEOTIDE SEQUENCE [LARGE SCALE GENOMIC DNA]</scope>
    <source>
        <strain evidence="3">JCM 8201</strain>
    </source>
</reference>
<organism evidence="2 3">
    <name type="scientific">Actinocorallia aurantiaca</name>
    <dbReference type="NCBI Taxonomy" id="46204"/>
    <lineage>
        <taxon>Bacteria</taxon>
        <taxon>Bacillati</taxon>
        <taxon>Actinomycetota</taxon>
        <taxon>Actinomycetes</taxon>
        <taxon>Streptosporangiales</taxon>
        <taxon>Thermomonosporaceae</taxon>
        <taxon>Actinocorallia</taxon>
    </lineage>
</organism>
<dbReference type="RefSeq" id="WP_344451781.1">
    <property type="nucleotide sequence ID" value="NZ_BAAATZ010000013.1"/>
</dbReference>
<evidence type="ECO:0000313" key="3">
    <source>
        <dbReference type="Proteomes" id="UP001501842"/>
    </source>
</evidence>
<gene>
    <name evidence="2" type="ORF">GCM10010439_37560</name>
</gene>
<dbReference type="EMBL" id="BAAATZ010000013">
    <property type="protein sequence ID" value="GAA2728719.1"/>
    <property type="molecule type" value="Genomic_DNA"/>
</dbReference>
<sequence>MTAQDQTPAQDGLLTPEQAAAKLAEGALFVDVRRPEARVENGALPGAVPVEKIDVTPRFSRDSSALLPEAADLDREIVVFCSSERGSGPVVERLLEFGYTRVGHIDGGFSAWKEQGFDTYPNDAEA</sequence>